<feature type="region of interest" description="Disordered" evidence="1">
    <location>
        <begin position="28"/>
        <end position="90"/>
    </location>
</feature>
<comment type="caution">
    <text evidence="2">The sequence shown here is derived from an EMBL/GenBank/DDBJ whole genome shotgun (WGS) entry which is preliminary data.</text>
</comment>
<feature type="compositionally biased region" description="Polar residues" evidence="1">
    <location>
        <begin position="28"/>
        <end position="38"/>
    </location>
</feature>
<name>A0A819MAT9_9BILA</name>
<organism evidence="2 3">
    <name type="scientific">Rotaria sordida</name>
    <dbReference type="NCBI Taxonomy" id="392033"/>
    <lineage>
        <taxon>Eukaryota</taxon>
        <taxon>Metazoa</taxon>
        <taxon>Spiralia</taxon>
        <taxon>Gnathifera</taxon>
        <taxon>Rotifera</taxon>
        <taxon>Eurotatoria</taxon>
        <taxon>Bdelloidea</taxon>
        <taxon>Philodinida</taxon>
        <taxon>Philodinidae</taxon>
        <taxon>Rotaria</taxon>
    </lineage>
</organism>
<evidence type="ECO:0000313" key="3">
    <source>
        <dbReference type="Proteomes" id="UP000663823"/>
    </source>
</evidence>
<dbReference type="Proteomes" id="UP000663823">
    <property type="component" value="Unassembled WGS sequence"/>
</dbReference>
<protein>
    <submittedName>
        <fullName evidence="2">Uncharacterized protein</fullName>
    </submittedName>
</protein>
<dbReference type="EMBL" id="CAJOAX010006316">
    <property type="protein sequence ID" value="CAF3976906.1"/>
    <property type="molecule type" value="Genomic_DNA"/>
</dbReference>
<evidence type="ECO:0000256" key="1">
    <source>
        <dbReference type="SAM" id="MobiDB-lite"/>
    </source>
</evidence>
<proteinExistence type="predicted"/>
<reference evidence="2" key="1">
    <citation type="submission" date="2021-02" db="EMBL/GenBank/DDBJ databases">
        <authorList>
            <person name="Nowell W R."/>
        </authorList>
    </citation>
    <scope>NUCLEOTIDE SEQUENCE</scope>
</reference>
<sequence>MNTKLQQPTKKKIGQVVPLLSSFTQKLNVPHRSVSSAPHVTRVSRQKPSKPLEISISSKPTIHEYPNKSRKTSHENSFESSKTKTSHDNLFELSRIETSHNNSFESSKTNMSQVIMTKNNERYKSPFKVKYTNTEDILSFMTNQ</sequence>
<feature type="compositionally biased region" description="Basic and acidic residues" evidence="1">
    <location>
        <begin position="61"/>
        <end position="90"/>
    </location>
</feature>
<accession>A0A819MAT9</accession>
<gene>
    <name evidence="2" type="ORF">OTI717_LOCUS27742</name>
</gene>
<evidence type="ECO:0000313" key="2">
    <source>
        <dbReference type="EMBL" id="CAF3976906.1"/>
    </source>
</evidence>
<dbReference type="AlphaFoldDB" id="A0A819MAT9"/>